<dbReference type="AlphaFoldDB" id="A0A8E5XRM2"/>
<accession>A0A8E5XRM2</accession>
<keyword evidence="1" id="KW-0934">Plastid</keyword>
<dbReference type="RefSeq" id="YP_010185312.1">
    <property type="nucleotide sequence ID" value="NC_058314.1"/>
</dbReference>
<organism evidence="1">
    <name type="scientific">Ishige okamurae</name>
    <dbReference type="NCBI Taxonomy" id="233772"/>
    <lineage>
        <taxon>Eukaryota</taxon>
        <taxon>Sar</taxon>
        <taxon>Stramenopiles</taxon>
        <taxon>Ochrophyta</taxon>
        <taxon>PX clade</taxon>
        <taxon>Phaeophyceae</taxon>
        <taxon>Ectocarpales</taxon>
        <taxon>Ishigeaceae</taxon>
        <taxon>Ishige</taxon>
    </lineage>
</organism>
<protein>
    <recommendedName>
        <fullName evidence="2">Ycf41</fullName>
    </recommendedName>
</protein>
<keyword evidence="1" id="KW-0150">Chloroplast</keyword>
<dbReference type="EMBL" id="MW762687">
    <property type="protein sequence ID" value="QVJ99656.1"/>
    <property type="molecule type" value="Genomic_DNA"/>
</dbReference>
<gene>
    <name evidence="1" type="primary">ycf41</name>
</gene>
<proteinExistence type="predicted"/>
<dbReference type="GeneID" id="68216512"/>
<sequence>MNHGIFIIKVIRNPTHLVYCEQDIIEAEVQFATPKQKNSRNEFKLILWGGHKEDFLRYYRVQDYLLIEGIIIITDNDTVKITVKRLYPFIIE</sequence>
<geneLocation type="chloroplast" evidence="1"/>
<name>A0A8E5XRM2_9PHAE</name>
<evidence type="ECO:0000313" key="1">
    <source>
        <dbReference type="EMBL" id="QVJ99656.1"/>
    </source>
</evidence>
<reference evidence="1" key="1">
    <citation type="submission" date="2021-03" db="EMBL/GenBank/DDBJ databases">
        <title>The complete chloroplast genome of Ishige okamurae.</title>
        <authorList>
            <person name="Wang X."/>
        </authorList>
    </citation>
    <scope>NUCLEOTIDE SEQUENCE</scope>
</reference>
<evidence type="ECO:0008006" key="2">
    <source>
        <dbReference type="Google" id="ProtNLM"/>
    </source>
</evidence>